<keyword evidence="2" id="KW-1185">Reference proteome</keyword>
<evidence type="ECO:0000313" key="2">
    <source>
        <dbReference type="Proteomes" id="UP000324222"/>
    </source>
</evidence>
<proteinExistence type="predicted"/>
<organism evidence="1 2">
    <name type="scientific">Portunus trituberculatus</name>
    <name type="common">Swimming crab</name>
    <name type="synonym">Neptunus trituberculatus</name>
    <dbReference type="NCBI Taxonomy" id="210409"/>
    <lineage>
        <taxon>Eukaryota</taxon>
        <taxon>Metazoa</taxon>
        <taxon>Ecdysozoa</taxon>
        <taxon>Arthropoda</taxon>
        <taxon>Crustacea</taxon>
        <taxon>Multicrustacea</taxon>
        <taxon>Malacostraca</taxon>
        <taxon>Eumalacostraca</taxon>
        <taxon>Eucarida</taxon>
        <taxon>Decapoda</taxon>
        <taxon>Pleocyemata</taxon>
        <taxon>Brachyura</taxon>
        <taxon>Eubrachyura</taxon>
        <taxon>Portunoidea</taxon>
        <taxon>Portunidae</taxon>
        <taxon>Portuninae</taxon>
        <taxon>Portunus</taxon>
    </lineage>
</organism>
<name>A0A5B7FG23_PORTR</name>
<evidence type="ECO:0000313" key="1">
    <source>
        <dbReference type="EMBL" id="MPC44063.1"/>
    </source>
</evidence>
<dbReference type="EMBL" id="VSRR010006105">
    <property type="protein sequence ID" value="MPC44063.1"/>
    <property type="molecule type" value="Genomic_DNA"/>
</dbReference>
<comment type="caution">
    <text evidence="1">The sequence shown here is derived from an EMBL/GenBank/DDBJ whole genome shotgun (WGS) entry which is preliminary data.</text>
</comment>
<reference evidence="1 2" key="1">
    <citation type="submission" date="2019-05" db="EMBL/GenBank/DDBJ databases">
        <title>Another draft genome of Portunus trituberculatus and its Hox gene families provides insights of decapod evolution.</title>
        <authorList>
            <person name="Jeong J.-H."/>
            <person name="Song I."/>
            <person name="Kim S."/>
            <person name="Choi T."/>
            <person name="Kim D."/>
            <person name="Ryu S."/>
            <person name="Kim W."/>
        </authorList>
    </citation>
    <scope>NUCLEOTIDE SEQUENCE [LARGE SCALE GENOMIC DNA]</scope>
    <source>
        <tissue evidence="1">Muscle</tissue>
    </source>
</reference>
<protein>
    <submittedName>
        <fullName evidence="1">Uncharacterized protein</fullName>
    </submittedName>
</protein>
<sequence>MPPQVPPSGRGKASKVPPLWGILRRDWRNRTRNRNEIVIGGVQRRRWGNNISRRIRGEKKIKNVERISNTVRSTR</sequence>
<accession>A0A5B7FG23</accession>
<dbReference type="Proteomes" id="UP000324222">
    <property type="component" value="Unassembled WGS sequence"/>
</dbReference>
<dbReference type="AlphaFoldDB" id="A0A5B7FG23"/>
<gene>
    <name evidence="1" type="ORF">E2C01_037724</name>
</gene>